<gene>
    <name evidence="1" type="ORF">H8J20_20875</name>
</gene>
<dbReference type="Proteomes" id="UP000659084">
    <property type="component" value="Unassembled WGS sequence"/>
</dbReference>
<accession>A0AAW3WWI7</accession>
<dbReference type="EMBL" id="JACNYO010000026">
    <property type="protein sequence ID" value="MBC3214598.1"/>
    <property type="molecule type" value="Genomic_DNA"/>
</dbReference>
<dbReference type="RefSeq" id="WP_059202156.1">
    <property type="nucleotide sequence ID" value="NZ_JACBIV010000020.1"/>
</dbReference>
<sequence length="68" mass="7793">MTTTITIAYDVPADKFAKVEALAEHQAIHNVNHNGEVFNVERGDFTYIDKESYNHASLLRQIFNIIEK</sequence>
<reference evidence="1" key="1">
    <citation type="submission" date="2020-08" db="EMBL/GenBank/DDBJ databases">
        <title>Food and environmental bacterial isolates.</title>
        <authorList>
            <person name="Richter L."/>
            <person name="Du Plessis E.M."/>
            <person name="Duvenage S."/>
            <person name="Allam M."/>
            <person name="Korsten L."/>
        </authorList>
    </citation>
    <scope>NUCLEOTIDE SEQUENCE</scope>
    <source>
        <strain evidence="1">UPMP2127</strain>
    </source>
</reference>
<dbReference type="AlphaFoldDB" id="A0AAW3WWI7"/>
<evidence type="ECO:0000313" key="2">
    <source>
        <dbReference type="Proteomes" id="UP000659084"/>
    </source>
</evidence>
<proteinExistence type="predicted"/>
<protein>
    <submittedName>
        <fullName evidence="1">Uncharacterized protein</fullName>
    </submittedName>
</protein>
<dbReference type="KEGG" id="sfg:AV650_28200"/>
<name>A0AAW3WWI7_SERFO</name>
<comment type="caution">
    <text evidence="1">The sequence shown here is derived from an EMBL/GenBank/DDBJ whole genome shotgun (WGS) entry which is preliminary data.</text>
</comment>
<evidence type="ECO:0000313" key="1">
    <source>
        <dbReference type="EMBL" id="MBC3214598.1"/>
    </source>
</evidence>
<organism evidence="1 2">
    <name type="scientific">Serratia fonticola</name>
    <dbReference type="NCBI Taxonomy" id="47917"/>
    <lineage>
        <taxon>Bacteria</taxon>
        <taxon>Pseudomonadati</taxon>
        <taxon>Pseudomonadota</taxon>
        <taxon>Gammaproteobacteria</taxon>
        <taxon>Enterobacterales</taxon>
        <taxon>Yersiniaceae</taxon>
        <taxon>Serratia</taxon>
    </lineage>
</organism>